<comment type="caution">
    <text evidence="1">The sequence shown here is derived from an EMBL/GenBank/DDBJ whole genome shotgun (WGS) entry which is preliminary data.</text>
</comment>
<gene>
    <name evidence="1" type="ORF">SD77_1006</name>
</gene>
<sequence>MALFCPSFAGFYCIFPLILSLPAKPAAAGFFIVFSRMNKPAASSSKLYKTV</sequence>
<name>A0ABR5ATE2_BACBA</name>
<dbReference type="Proteomes" id="UP000031982">
    <property type="component" value="Unassembled WGS sequence"/>
</dbReference>
<evidence type="ECO:0008006" key="3">
    <source>
        <dbReference type="Google" id="ProtNLM"/>
    </source>
</evidence>
<reference evidence="1 2" key="1">
    <citation type="submission" date="2015-01" db="EMBL/GenBank/DDBJ databases">
        <title>Genome Assembly of Bacillus badius MTCC 1458.</title>
        <authorList>
            <person name="Verma A."/>
            <person name="Khatri I."/>
            <person name="Mual P."/>
            <person name="Subramanian S."/>
            <person name="Krishnamurthi S."/>
        </authorList>
    </citation>
    <scope>NUCLEOTIDE SEQUENCE [LARGE SCALE GENOMIC DNA]</scope>
    <source>
        <strain evidence="1 2">MTCC 1458</strain>
    </source>
</reference>
<dbReference type="EMBL" id="JXLP01000011">
    <property type="protein sequence ID" value="KIL78027.1"/>
    <property type="molecule type" value="Genomic_DNA"/>
</dbReference>
<evidence type="ECO:0000313" key="2">
    <source>
        <dbReference type="Proteomes" id="UP000031982"/>
    </source>
</evidence>
<protein>
    <recommendedName>
        <fullName evidence="3">Ribose 5-phosphate isomerase B</fullName>
    </recommendedName>
</protein>
<organism evidence="1 2">
    <name type="scientific">Bacillus badius</name>
    <dbReference type="NCBI Taxonomy" id="1455"/>
    <lineage>
        <taxon>Bacteria</taxon>
        <taxon>Bacillati</taxon>
        <taxon>Bacillota</taxon>
        <taxon>Bacilli</taxon>
        <taxon>Bacillales</taxon>
        <taxon>Bacillaceae</taxon>
        <taxon>Pseudobacillus</taxon>
    </lineage>
</organism>
<proteinExistence type="predicted"/>
<keyword evidence="2" id="KW-1185">Reference proteome</keyword>
<evidence type="ECO:0000313" key="1">
    <source>
        <dbReference type="EMBL" id="KIL78027.1"/>
    </source>
</evidence>
<accession>A0ABR5ATE2</accession>